<dbReference type="Proteomes" id="UP000235965">
    <property type="component" value="Unassembled WGS sequence"/>
</dbReference>
<proteinExistence type="predicted"/>
<dbReference type="GO" id="GO:0003824">
    <property type="term" value="F:catalytic activity"/>
    <property type="evidence" value="ECO:0007669"/>
    <property type="project" value="InterPro"/>
</dbReference>
<gene>
    <name evidence="2" type="ORF">B7P43_G00700</name>
</gene>
<accession>A0A2J7QU94</accession>
<dbReference type="SUPFAM" id="SSF56219">
    <property type="entry name" value="DNase I-like"/>
    <property type="match status" value="1"/>
</dbReference>
<dbReference type="InParanoid" id="A0A2J7QU94"/>
<reference evidence="2 3" key="1">
    <citation type="submission" date="2017-12" db="EMBL/GenBank/DDBJ databases">
        <title>Hemimetabolous genomes reveal molecular basis of termite eusociality.</title>
        <authorList>
            <person name="Harrison M.C."/>
            <person name="Jongepier E."/>
            <person name="Robertson H.M."/>
            <person name="Arning N."/>
            <person name="Bitard-Feildel T."/>
            <person name="Chao H."/>
            <person name="Childers C.P."/>
            <person name="Dinh H."/>
            <person name="Doddapaneni H."/>
            <person name="Dugan S."/>
            <person name="Gowin J."/>
            <person name="Greiner C."/>
            <person name="Han Y."/>
            <person name="Hu H."/>
            <person name="Hughes D.S.T."/>
            <person name="Huylmans A.-K."/>
            <person name="Kemena C."/>
            <person name="Kremer L.P.M."/>
            <person name="Lee S.L."/>
            <person name="Lopez-Ezquerra A."/>
            <person name="Mallet L."/>
            <person name="Monroy-Kuhn J.M."/>
            <person name="Moser A."/>
            <person name="Murali S.C."/>
            <person name="Muzny D.M."/>
            <person name="Otani S."/>
            <person name="Piulachs M.-D."/>
            <person name="Poelchau M."/>
            <person name="Qu J."/>
            <person name="Schaub F."/>
            <person name="Wada-Katsumata A."/>
            <person name="Worley K.C."/>
            <person name="Xie Q."/>
            <person name="Ylla G."/>
            <person name="Poulsen M."/>
            <person name="Gibbs R.A."/>
            <person name="Schal C."/>
            <person name="Richards S."/>
            <person name="Belles X."/>
            <person name="Korb J."/>
            <person name="Bornberg-Bauer E."/>
        </authorList>
    </citation>
    <scope>NUCLEOTIDE SEQUENCE [LARGE SCALE GENOMIC DNA]</scope>
    <source>
        <tissue evidence="2">Whole body</tissue>
    </source>
</reference>
<dbReference type="InterPro" id="IPR036691">
    <property type="entry name" value="Endo/exonu/phosph_ase_sf"/>
</dbReference>
<evidence type="ECO:0000313" key="3">
    <source>
        <dbReference type="Proteomes" id="UP000235965"/>
    </source>
</evidence>
<comment type="caution">
    <text evidence="2">The sequence shown here is derived from an EMBL/GenBank/DDBJ whole genome shotgun (WGS) entry which is preliminary data.</text>
</comment>
<feature type="domain" description="Endonuclease/exonuclease/phosphatase" evidence="1">
    <location>
        <begin position="4"/>
        <end position="43"/>
    </location>
</feature>
<evidence type="ECO:0000259" key="1">
    <source>
        <dbReference type="Pfam" id="PF03372"/>
    </source>
</evidence>
<name>A0A2J7QU94_9NEOP</name>
<dbReference type="InterPro" id="IPR005135">
    <property type="entry name" value="Endo/exonuclease/phosphatase"/>
</dbReference>
<protein>
    <recommendedName>
        <fullName evidence="1">Endonuclease/exonuclease/phosphatase domain-containing protein</fullName>
    </recommendedName>
</protein>
<evidence type="ECO:0000313" key="2">
    <source>
        <dbReference type="EMBL" id="PNF32154.1"/>
    </source>
</evidence>
<sequence>MRFGTWNVRCTYRSDSLKAVAEEISNYKLDLVGIQEVRWGRGGIEPVGEKRVKFVSDRMSYIERFSLRKLYEVEGKEQYCVEISNRFVALEKLDTEVDVNKAWETIRENIKISAKESLGYYELKKHKP</sequence>
<dbReference type="EMBL" id="NEVH01011186">
    <property type="protein sequence ID" value="PNF32154.1"/>
    <property type="molecule type" value="Genomic_DNA"/>
</dbReference>
<organism evidence="2 3">
    <name type="scientific">Cryptotermes secundus</name>
    <dbReference type="NCBI Taxonomy" id="105785"/>
    <lineage>
        <taxon>Eukaryota</taxon>
        <taxon>Metazoa</taxon>
        <taxon>Ecdysozoa</taxon>
        <taxon>Arthropoda</taxon>
        <taxon>Hexapoda</taxon>
        <taxon>Insecta</taxon>
        <taxon>Pterygota</taxon>
        <taxon>Neoptera</taxon>
        <taxon>Polyneoptera</taxon>
        <taxon>Dictyoptera</taxon>
        <taxon>Blattodea</taxon>
        <taxon>Blattoidea</taxon>
        <taxon>Termitoidae</taxon>
        <taxon>Kalotermitidae</taxon>
        <taxon>Cryptotermitinae</taxon>
        <taxon>Cryptotermes</taxon>
    </lineage>
</organism>
<keyword evidence="3" id="KW-1185">Reference proteome</keyword>
<dbReference type="Pfam" id="PF03372">
    <property type="entry name" value="Exo_endo_phos"/>
    <property type="match status" value="1"/>
</dbReference>
<dbReference type="AlphaFoldDB" id="A0A2J7QU94"/>
<dbReference type="Gene3D" id="3.60.10.10">
    <property type="entry name" value="Endonuclease/exonuclease/phosphatase"/>
    <property type="match status" value="1"/>
</dbReference>